<evidence type="ECO:0000313" key="6">
    <source>
        <dbReference type="EMBL" id="POP53868.1"/>
    </source>
</evidence>
<evidence type="ECO:0000256" key="1">
    <source>
        <dbReference type="ARBA" id="ARBA00001096"/>
    </source>
</evidence>
<dbReference type="CDD" id="cd09020">
    <property type="entry name" value="D-hex-6-P-epi_like"/>
    <property type="match status" value="1"/>
</dbReference>
<keyword evidence="3 4" id="KW-0413">Isomerase</keyword>
<evidence type="ECO:0000313" key="7">
    <source>
        <dbReference type="Proteomes" id="UP000237222"/>
    </source>
</evidence>
<proteinExistence type="inferred from homology"/>
<dbReference type="GO" id="GO:0047938">
    <property type="term" value="F:glucose-6-phosphate 1-epimerase activity"/>
    <property type="evidence" value="ECO:0007669"/>
    <property type="project" value="UniProtKB-UniRule"/>
</dbReference>
<dbReference type="EC" id="5.1.3.15" evidence="4"/>
<dbReference type="GO" id="GO:0030246">
    <property type="term" value="F:carbohydrate binding"/>
    <property type="evidence" value="ECO:0007669"/>
    <property type="project" value="UniProtKB-UniRule"/>
</dbReference>
<evidence type="ECO:0000256" key="4">
    <source>
        <dbReference type="PIRNR" id="PIRNR016020"/>
    </source>
</evidence>
<feature type="active site" evidence="5">
    <location>
        <position position="188"/>
    </location>
</feature>
<dbReference type="InterPro" id="IPR011013">
    <property type="entry name" value="Gal_mutarotase_sf_dom"/>
</dbReference>
<comment type="caution">
    <text evidence="6">The sequence shown here is derived from an EMBL/GenBank/DDBJ whole genome shotgun (WGS) entry which is preliminary data.</text>
</comment>
<name>A0A2S4HIR5_9GAMM</name>
<comment type="catalytic activity">
    <reaction evidence="1">
        <text>alpha-D-glucose 6-phosphate = beta-D-glucose 6-phosphate</text>
        <dbReference type="Rhea" id="RHEA:16249"/>
        <dbReference type="ChEBI" id="CHEBI:58225"/>
        <dbReference type="ChEBI" id="CHEBI:58247"/>
        <dbReference type="EC" id="5.1.3.15"/>
    </reaction>
</comment>
<dbReference type="InterPro" id="IPR008183">
    <property type="entry name" value="Aldose_1/G6P_1-epimerase"/>
</dbReference>
<dbReference type="EMBL" id="PQGG01000010">
    <property type="protein sequence ID" value="POP53868.1"/>
    <property type="molecule type" value="Genomic_DNA"/>
</dbReference>
<sequence length="314" mass="34305">MVTDDLASSLDVLELKNAHIYLKAANAVFTPAHGFSAVSTSVDFPVLECVTSKCRAVISLQGAQVLSFIPNGKQDLLWLSPLATFKTGDAIRGGIPQCLPWFGVNRRQPELPKHGVARTQMWTLGDVSQDADETLNLRFVFSPNDDDLEAFPYPFTAQLEVSMGSELGLTLRIKNEGGDAMPLSFAMHSYFAVSELDAVRIEGIAGREYLDNCQGLARFVQDQELQFDAEIDRVYEALGACQQIHDGSRKIKIDGEACDTVVIWNPGQTLAAGLADVGPYFRDYVCLERGMAFGDELELVSGEAAQATMRLSSN</sequence>
<dbReference type="AlphaFoldDB" id="A0A2S4HIR5"/>
<dbReference type="InterPro" id="IPR025532">
    <property type="entry name" value="G6P_1-epimerase"/>
</dbReference>
<dbReference type="SUPFAM" id="SSF74650">
    <property type="entry name" value="Galactose mutarotase-like"/>
    <property type="match status" value="1"/>
</dbReference>
<dbReference type="InterPro" id="IPR014718">
    <property type="entry name" value="GH-type_carb-bd"/>
</dbReference>
<dbReference type="Proteomes" id="UP000237222">
    <property type="component" value="Unassembled WGS sequence"/>
</dbReference>
<dbReference type="OrthoDB" id="9790727at2"/>
<dbReference type="RefSeq" id="WP_103683306.1">
    <property type="nucleotide sequence ID" value="NZ_PQGG01000010.1"/>
</dbReference>
<organism evidence="6 7">
    <name type="scientific">Zhongshania marina</name>
    <dbReference type="NCBI Taxonomy" id="2304603"/>
    <lineage>
        <taxon>Bacteria</taxon>
        <taxon>Pseudomonadati</taxon>
        <taxon>Pseudomonadota</taxon>
        <taxon>Gammaproteobacteria</taxon>
        <taxon>Cellvibrionales</taxon>
        <taxon>Spongiibacteraceae</taxon>
        <taxon>Zhongshania</taxon>
    </lineage>
</organism>
<reference evidence="6" key="1">
    <citation type="submission" date="2018-01" db="EMBL/GenBank/DDBJ databases">
        <authorList>
            <person name="Yu X.-D."/>
        </authorList>
    </citation>
    <scope>NUCLEOTIDE SEQUENCE</scope>
    <source>
        <strain evidence="6">ZX-21</strain>
    </source>
</reference>
<evidence type="ECO:0000256" key="3">
    <source>
        <dbReference type="ARBA" id="ARBA00023235"/>
    </source>
</evidence>
<dbReference type="Gene3D" id="2.70.98.10">
    <property type="match status" value="1"/>
</dbReference>
<dbReference type="PIRSF" id="PIRSF016020">
    <property type="entry name" value="PHexose_mutarotase"/>
    <property type="match status" value="1"/>
</dbReference>
<protein>
    <recommendedName>
        <fullName evidence="4">Putative glucose-6-phosphate 1-epimerase</fullName>
        <ecNumber evidence="4">5.1.3.15</ecNumber>
    </recommendedName>
</protein>
<dbReference type="PANTHER" id="PTHR11122">
    <property type="entry name" value="APOSPORY-ASSOCIATED PROTEIN C-RELATED"/>
    <property type="match status" value="1"/>
</dbReference>
<feature type="active site" evidence="5">
    <location>
        <position position="288"/>
    </location>
</feature>
<evidence type="ECO:0000256" key="5">
    <source>
        <dbReference type="PIRSR" id="PIRSR016020-1"/>
    </source>
</evidence>
<dbReference type="GO" id="GO:0005975">
    <property type="term" value="P:carbohydrate metabolic process"/>
    <property type="evidence" value="ECO:0007669"/>
    <property type="project" value="InterPro"/>
</dbReference>
<comment type="similarity">
    <text evidence="2 4">Belongs to the glucose-6-phosphate 1-epimerase family.</text>
</comment>
<dbReference type="PANTHER" id="PTHR11122:SF13">
    <property type="entry name" value="GLUCOSE-6-PHOSPHATE 1-EPIMERASE"/>
    <property type="match status" value="1"/>
</dbReference>
<gene>
    <name evidence="6" type="ORF">C0068_04565</name>
</gene>
<evidence type="ECO:0000256" key="2">
    <source>
        <dbReference type="ARBA" id="ARBA00005866"/>
    </source>
</evidence>
<accession>A0A2S4HIR5</accession>
<dbReference type="Pfam" id="PF01263">
    <property type="entry name" value="Aldose_epim"/>
    <property type="match status" value="1"/>
</dbReference>